<gene>
    <name evidence="11 12" type="primary">thiM</name>
    <name evidence="12" type="ORF">ACFOUR_07520</name>
</gene>
<comment type="similarity">
    <text evidence="11">Belongs to the Thz kinase family.</text>
</comment>
<evidence type="ECO:0000313" key="13">
    <source>
        <dbReference type="Proteomes" id="UP001595846"/>
    </source>
</evidence>
<keyword evidence="8 11" id="KW-0067">ATP-binding</keyword>
<dbReference type="GO" id="GO:0004417">
    <property type="term" value="F:hydroxyethylthiazole kinase activity"/>
    <property type="evidence" value="ECO:0007669"/>
    <property type="project" value="UniProtKB-UniRule"/>
</dbReference>
<dbReference type="Pfam" id="PF02110">
    <property type="entry name" value="HK"/>
    <property type="match status" value="1"/>
</dbReference>
<dbReference type="EMBL" id="JBHSAQ010000003">
    <property type="protein sequence ID" value="MFC3958217.1"/>
    <property type="molecule type" value="Genomic_DNA"/>
</dbReference>
<comment type="pathway">
    <text evidence="3 11">Cofactor biosynthesis; thiamine diphosphate biosynthesis; 4-methyl-5-(2-phosphoethyl)-thiazole from 5-(2-hydroxyethyl)-4-methylthiazole: step 1/1.</text>
</comment>
<keyword evidence="5 11" id="KW-0479">Metal-binding</keyword>
<feature type="binding site" evidence="11">
    <location>
        <position position="200"/>
    </location>
    <ligand>
        <name>substrate</name>
    </ligand>
</feature>
<feature type="binding site" evidence="11">
    <location>
        <position position="127"/>
    </location>
    <ligand>
        <name>ATP</name>
        <dbReference type="ChEBI" id="CHEBI:30616"/>
    </ligand>
</feature>
<dbReference type="Gene3D" id="3.40.1190.20">
    <property type="match status" value="1"/>
</dbReference>
<dbReference type="HAMAP" id="MF_00228">
    <property type="entry name" value="Thz_kinase"/>
    <property type="match status" value="1"/>
</dbReference>
<evidence type="ECO:0000256" key="8">
    <source>
        <dbReference type="ARBA" id="ARBA00022840"/>
    </source>
</evidence>
<dbReference type="EC" id="2.7.1.50" evidence="11"/>
<dbReference type="PRINTS" id="PR01099">
    <property type="entry name" value="HYETHTZKNASE"/>
</dbReference>
<evidence type="ECO:0000256" key="4">
    <source>
        <dbReference type="ARBA" id="ARBA00022679"/>
    </source>
</evidence>
<dbReference type="RefSeq" id="WP_256531432.1">
    <property type="nucleotide sequence ID" value="NZ_CP101824.1"/>
</dbReference>
<keyword evidence="13" id="KW-1185">Reference proteome</keyword>
<comment type="caution">
    <text evidence="12">The sequence shown here is derived from an EMBL/GenBank/DDBJ whole genome shotgun (WGS) entry which is preliminary data.</text>
</comment>
<evidence type="ECO:0000256" key="1">
    <source>
        <dbReference type="ARBA" id="ARBA00001771"/>
    </source>
</evidence>
<dbReference type="SUPFAM" id="SSF53613">
    <property type="entry name" value="Ribokinase-like"/>
    <property type="match status" value="1"/>
</dbReference>
<accession>A0ABD5NML2</accession>
<name>A0ABD5NML2_9EURY</name>
<dbReference type="CDD" id="cd01170">
    <property type="entry name" value="THZ_kinase"/>
    <property type="match status" value="1"/>
</dbReference>
<evidence type="ECO:0000256" key="5">
    <source>
        <dbReference type="ARBA" id="ARBA00022723"/>
    </source>
</evidence>
<sequence length="277" mass="28168">MPESSPIDTGDLSDALTALEAGSPLVQHLTNRVTMNDVAQVTLHWGGLPVMSDTPGDAEEMVHGASAVLLNIGTASPQEVETMAAVGAAANELDVPVVFDPVGVGATPTRDEYAEQLLSTVDFTAIKGNYGEVSALAGVEADVAGVESVGEYEEIADTARALADSTGATVVASGVTDVLATTDEVFEIAAGHERMGQIVGTGCVLGATIATFAGVVDDAAEAALAGTIAFGLAGEQATSTDHDGPESYRVAFLDTIASMEPDAVAEFDLDGRIERAT</sequence>
<evidence type="ECO:0000256" key="9">
    <source>
        <dbReference type="ARBA" id="ARBA00022842"/>
    </source>
</evidence>
<dbReference type="PIRSF" id="PIRSF000513">
    <property type="entry name" value="Thz_kinase"/>
    <property type="match status" value="1"/>
</dbReference>
<evidence type="ECO:0000256" key="6">
    <source>
        <dbReference type="ARBA" id="ARBA00022741"/>
    </source>
</evidence>
<organism evidence="12 13">
    <name type="scientific">Halovivax cerinus</name>
    <dbReference type="NCBI Taxonomy" id="1487865"/>
    <lineage>
        <taxon>Archaea</taxon>
        <taxon>Methanobacteriati</taxon>
        <taxon>Methanobacteriota</taxon>
        <taxon>Stenosarchaea group</taxon>
        <taxon>Halobacteria</taxon>
        <taxon>Halobacteriales</taxon>
        <taxon>Natrialbaceae</taxon>
        <taxon>Halovivax</taxon>
    </lineage>
</organism>
<dbReference type="InterPro" id="IPR029056">
    <property type="entry name" value="Ribokinase-like"/>
</dbReference>
<evidence type="ECO:0000256" key="7">
    <source>
        <dbReference type="ARBA" id="ARBA00022777"/>
    </source>
</evidence>
<keyword evidence="9 11" id="KW-0460">Magnesium</keyword>
<proteinExistence type="inferred from homology"/>
<reference evidence="12 13" key="1">
    <citation type="journal article" date="2019" name="Int. J. Syst. Evol. Microbiol.">
        <title>The Global Catalogue of Microorganisms (GCM) 10K type strain sequencing project: providing services to taxonomists for standard genome sequencing and annotation.</title>
        <authorList>
            <consortium name="The Broad Institute Genomics Platform"/>
            <consortium name="The Broad Institute Genome Sequencing Center for Infectious Disease"/>
            <person name="Wu L."/>
            <person name="Ma J."/>
        </authorList>
    </citation>
    <scope>NUCLEOTIDE SEQUENCE [LARGE SCALE GENOMIC DNA]</scope>
    <source>
        <strain evidence="12 13">IBRC-M 10256</strain>
    </source>
</reference>
<dbReference type="Proteomes" id="UP001595846">
    <property type="component" value="Unassembled WGS sequence"/>
</dbReference>
<dbReference type="GO" id="GO:0009229">
    <property type="term" value="P:thiamine diphosphate biosynthetic process"/>
    <property type="evidence" value="ECO:0007669"/>
    <property type="project" value="UniProtKB-UniRule"/>
</dbReference>
<keyword evidence="4 11" id="KW-0808">Transferase</keyword>
<comment type="catalytic activity">
    <reaction evidence="1 11">
        <text>5-(2-hydroxyethyl)-4-methylthiazole + ATP = 4-methyl-5-(2-phosphooxyethyl)-thiazole + ADP + H(+)</text>
        <dbReference type="Rhea" id="RHEA:24212"/>
        <dbReference type="ChEBI" id="CHEBI:15378"/>
        <dbReference type="ChEBI" id="CHEBI:17957"/>
        <dbReference type="ChEBI" id="CHEBI:30616"/>
        <dbReference type="ChEBI" id="CHEBI:58296"/>
        <dbReference type="ChEBI" id="CHEBI:456216"/>
        <dbReference type="EC" id="2.7.1.50"/>
    </reaction>
</comment>
<feature type="binding site" evidence="11">
    <location>
        <position position="173"/>
    </location>
    <ligand>
        <name>ATP</name>
        <dbReference type="ChEBI" id="CHEBI:30616"/>
    </ligand>
</feature>
<keyword evidence="6 11" id="KW-0547">Nucleotide-binding</keyword>
<dbReference type="GO" id="GO:0005524">
    <property type="term" value="F:ATP binding"/>
    <property type="evidence" value="ECO:0007669"/>
    <property type="project" value="UniProtKB-UniRule"/>
</dbReference>
<evidence type="ECO:0000256" key="11">
    <source>
        <dbReference type="HAMAP-Rule" id="MF_00228"/>
    </source>
</evidence>
<protein>
    <recommendedName>
        <fullName evidence="11">Hydroxyethylthiazole kinase</fullName>
        <ecNumber evidence="11">2.7.1.50</ecNumber>
    </recommendedName>
    <alternativeName>
        <fullName evidence="11">4-methyl-5-beta-hydroxyethylthiazole kinase</fullName>
        <shortName evidence="11">TH kinase</shortName>
        <shortName evidence="11">Thz kinase</shortName>
    </alternativeName>
</protein>
<evidence type="ECO:0000256" key="2">
    <source>
        <dbReference type="ARBA" id="ARBA00001946"/>
    </source>
</evidence>
<dbReference type="InterPro" id="IPR000417">
    <property type="entry name" value="Hyethyz_kinase"/>
</dbReference>
<dbReference type="GO" id="GO:0000287">
    <property type="term" value="F:magnesium ion binding"/>
    <property type="evidence" value="ECO:0007669"/>
    <property type="project" value="UniProtKB-UniRule"/>
</dbReference>
<keyword evidence="7 11" id="KW-0418">Kinase</keyword>
<keyword evidence="10 11" id="KW-0784">Thiamine biosynthesis</keyword>
<evidence type="ECO:0000256" key="3">
    <source>
        <dbReference type="ARBA" id="ARBA00004868"/>
    </source>
</evidence>
<dbReference type="GO" id="GO:0009228">
    <property type="term" value="P:thiamine biosynthetic process"/>
    <property type="evidence" value="ECO:0007669"/>
    <property type="project" value="UniProtKB-KW"/>
</dbReference>
<feature type="binding site" evidence="11">
    <location>
        <position position="51"/>
    </location>
    <ligand>
        <name>substrate</name>
    </ligand>
</feature>
<comment type="function">
    <text evidence="11">Catalyzes the phosphorylation of the hydroxyl group of 4-methyl-5-beta-hydroxyethylthiazole (THZ).</text>
</comment>
<evidence type="ECO:0000256" key="10">
    <source>
        <dbReference type="ARBA" id="ARBA00022977"/>
    </source>
</evidence>
<comment type="cofactor">
    <cofactor evidence="2 11">
        <name>Mg(2+)</name>
        <dbReference type="ChEBI" id="CHEBI:18420"/>
    </cofactor>
</comment>
<dbReference type="NCBIfam" id="NF006830">
    <property type="entry name" value="PRK09355.1"/>
    <property type="match status" value="1"/>
</dbReference>
<evidence type="ECO:0000313" key="12">
    <source>
        <dbReference type="EMBL" id="MFC3958217.1"/>
    </source>
</evidence>
<dbReference type="AlphaFoldDB" id="A0ABD5NML2"/>
<dbReference type="GeneID" id="73904170"/>